<evidence type="ECO:0000313" key="11">
    <source>
        <dbReference type="Proteomes" id="UP000314983"/>
    </source>
</evidence>
<dbReference type="PIRSF" id="PIRSF001293">
    <property type="entry name" value="ATP6V0A1"/>
    <property type="match status" value="1"/>
</dbReference>
<sequence length="810" mass="92823">MGSLFRSEEVCLVQLFLQSGSAYNCVSELGELGFVEFRDLNPKVNAFQRKFVSEVRRCEEMEKTFSFLEQEIIRCLSPPLSGPLPLPSPLPPAPQPRELLTIEEESERLARELREVRERERETETIIATTASHSNNGECLNFTGLGLEVSLFLRGIYCSALVDFIAGVIHPWKAAAFERLLWRACRGFIIVDFWEMNEKLEEEDTREMVQWRVFLISFWGKQIGQKVKKICDCFHTHTFAYPECSEERDEILRGLQDRIIDIRTVLSQTECYMQQLLARCVSTLPQWRVRVQKCKAVQAILNLCSPSVTDKCLIAEAWCPVKRLLLLQSALVSSSRHGGPQKCVFFRHCPPQLDSPPTLFNTNAFTSGFQSIVEAYGVASYREVNPAVYTIITFPFLFAVMFGDVGHGLLMTLAALWMVRQERDPKMTSSTSEMWQTVFGGRYLILLMGLFSIYTGAIYNECFSKGLSPFPSGWHVKSMNWSDDTLRENQYLTLDPNITGVFQGPYPFGIDPIWRLSYNHLTFLNSYKMKMSVIIGVIHMTFGVCLSLFNYMHFGDMSSVYLVLIPELVFMLCLFGYLVCMVVFKWVTFGPHNSNRAPSVLIHFIDMFLFTQSPDNPPLYTGQMVVQTMLMVLAFCAIPVLLLGKPLHLYLKHRRSRVAVRANKFAVDLCEQYLLYIYFSFSVPQEFSIAEAFMHQAIHTIEYCLGCISNTASYLRLWALSLAHSQLSEVLWVMVMRISLAWQGYVGSVFLAVIFSFFAMLTVSILLVMEGLSAFLHALRLHWVEFQNKFYRGTGHRLNPFSFTSNMHRT</sequence>
<evidence type="ECO:0000256" key="1">
    <source>
        <dbReference type="ARBA" id="ARBA00004141"/>
    </source>
</evidence>
<evidence type="ECO:0000256" key="4">
    <source>
        <dbReference type="ARBA" id="ARBA00022692"/>
    </source>
</evidence>
<dbReference type="GO" id="GO:0046961">
    <property type="term" value="F:proton-transporting ATPase activity, rotational mechanism"/>
    <property type="evidence" value="ECO:0007669"/>
    <property type="project" value="InterPro"/>
</dbReference>
<evidence type="ECO:0000256" key="6">
    <source>
        <dbReference type="ARBA" id="ARBA00022989"/>
    </source>
</evidence>
<dbReference type="Ensembl" id="ENSEEET00000005638.2">
    <property type="protein sequence ID" value="ENSEEEP00000005565.2"/>
    <property type="gene ID" value="ENSEEEG00000002754.2"/>
</dbReference>
<dbReference type="Pfam" id="PF01496">
    <property type="entry name" value="V_ATPase_I"/>
    <property type="match status" value="2"/>
</dbReference>
<organism evidence="10 11">
    <name type="scientific">Electrophorus electricus</name>
    <name type="common">Electric eel</name>
    <name type="synonym">Gymnotus electricus</name>
    <dbReference type="NCBI Taxonomy" id="8005"/>
    <lineage>
        <taxon>Eukaryota</taxon>
        <taxon>Metazoa</taxon>
        <taxon>Chordata</taxon>
        <taxon>Craniata</taxon>
        <taxon>Vertebrata</taxon>
        <taxon>Euteleostomi</taxon>
        <taxon>Actinopterygii</taxon>
        <taxon>Neopterygii</taxon>
        <taxon>Teleostei</taxon>
        <taxon>Ostariophysi</taxon>
        <taxon>Gymnotiformes</taxon>
        <taxon>Gymnotoidei</taxon>
        <taxon>Gymnotidae</taxon>
        <taxon>Electrophorus</taxon>
    </lineage>
</organism>
<dbReference type="AlphaFoldDB" id="A0A4W4E166"/>
<dbReference type="PANTHER" id="PTHR11629">
    <property type="entry name" value="VACUOLAR PROTON ATPASES"/>
    <property type="match status" value="1"/>
</dbReference>
<keyword evidence="6 9" id="KW-1133">Transmembrane helix</keyword>
<keyword evidence="7 9" id="KW-0406">Ion transport</keyword>
<evidence type="ECO:0000313" key="10">
    <source>
        <dbReference type="Ensembl" id="ENSEEEP00000005565.2"/>
    </source>
</evidence>
<feature type="transmembrane region" description="Helical" evidence="9">
    <location>
        <begin position="396"/>
        <end position="419"/>
    </location>
</feature>
<protein>
    <recommendedName>
        <fullName evidence="9">V-type proton ATPase subunit a</fullName>
    </recommendedName>
</protein>
<keyword evidence="4 9" id="KW-0812">Transmembrane</keyword>
<evidence type="ECO:0000256" key="3">
    <source>
        <dbReference type="ARBA" id="ARBA00022448"/>
    </source>
</evidence>
<reference evidence="10" key="5">
    <citation type="submission" date="2025-09" db="UniProtKB">
        <authorList>
            <consortium name="Ensembl"/>
        </authorList>
    </citation>
    <scope>IDENTIFICATION</scope>
</reference>
<dbReference type="Proteomes" id="UP000314983">
    <property type="component" value="Chromosome 11"/>
</dbReference>
<feature type="transmembrane region" description="Helical" evidence="9">
    <location>
        <begin position="561"/>
        <end position="584"/>
    </location>
</feature>
<feature type="transmembrane region" description="Helical" evidence="9">
    <location>
        <begin position="744"/>
        <end position="769"/>
    </location>
</feature>
<dbReference type="GO" id="GO:0007035">
    <property type="term" value="P:vacuolar acidification"/>
    <property type="evidence" value="ECO:0007669"/>
    <property type="project" value="TreeGrafter"/>
</dbReference>
<proteinExistence type="inferred from homology"/>
<evidence type="ECO:0000256" key="5">
    <source>
        <dbReference type="ARBA" id="ARBA00022781"/>
    </source>
</evidence>
<feature type="transmembrane region" description="Helical" evidence="9">
    <location>
        <begin position="531"/>
        <end position="549"/>
    </location>
</feature>
<evidence type="ECO:0000256" key="9">
    <source>
        <dbReference type="RuleBase" id="RU361189"/>
    </source>
</evidence>
<evidence type="ECO:0000256" key="2">
    <source>
        <dbReference type="ARBA" id="ARBA00009904"/>
    </source>
</evidence>
<dbReference type="InterPro" id="IPR002490">
    <property type="entry name" value="V-ATPase_116kDa_su"/>
</dbReference>
<dbReference type="PANTHER" id="PTHR11629:SF21">
    <property type="entry name" value="V-TYPE PROTON ATPASE 116 KDA SUBUNIT A 3"/>
    <property type="match status" value="1"/>
</dbReference>
<keyword evidence="5 9" id="KW-0375">Hydrogen ion transport</keyword>
<evidence type="ECO:0000256" key="7">
    <source>
        <dbReference type="ARBA" id="ARBA00023065"/>
    </source>
</evidence>
<comment type="subcellular location">
    <subcellularLocation>
        <location evidence="1">Membrane</location>
        <topology evidence="1">Multi-pass membrane protein</topology>
    </subcellularLocation>
</comment>
<feature type="transmembrane region" description="Helical" evidence="9">
    <location>
        <begin position="624"/>
        <end position="644"/>
    </location>
</feature>
<feature type="transmembrane region" description="Helical" evidence="9">
    <location>
        <begin position="440"/>
        <end position="459"/>
    </location>
</feature>
<keyword evidence="11" id="KW-1185">Reference proteome</keyword>
<keyword evidence="3 9" id="KW-0813">Transport</keyword>
<dbReference type="GO" id="GO:0005886">
    <property type="term" value="C:plasma membrane"/>
    <property type="evidence" value="ECO:0007669"/>
    <property type="project" value="TreeGrafter"/>
</dbReference>
<reference evidence="11" key="1">
    <citation type="journal article" date="2014" name="Science">
        <title>Nonhuman genetics. Genomic basis for the convergent evolution of electric organs.</title>
        <authorList>
            <person name="Gallant J.R."/>
            <person name="Traeger L.L."/>
            <person name="Volkening J.D."/>
            <person name="Moffett H."/>
            <person name="Chen P.H."/>
            <person name="Novina C.D."/>
            <person name="Phillips G.N.Jr."/>
            <person name="Anand R."/>
            <person name="Wells G.B."/>
            <person name="Pinch M."/>
            <person name="Guth R."/>
            <person name="Unguez G.A."/>
            <person name="Albert J.S."/>
            <person name="Zakon H.H."/>
            <person name="Samanta M.P."/>
            <person name="Sussman M.R."/>
        </authorList>
    </citation>
    <scope>NUCLEOTIDE SEQUENCE [LARGE SCALE GENOMIC DNA]</scope>
</reference>
<dbReference type="InterPro" id="IPR026028">
    <property type="entry name" value="V-type_ATPase_116kDa_su_euka"/>
</dbReference>
<comment type="similarity">
    <text evidence="2 9">Belongs to the V-ATPase 116 kDa subunit family.</text>
</comment>
<dbReference type="GO" id="GO:0051117">
    <property type="term" value="F:ATPase binding"/>
    <property type="evidence" value="ECO:0007669"/>
    <property type="project" value="TreeGrafter"/>
</dbReference>
<reference evidence="11" key="2">
    <citation type="journal article" date="2017" name="Sci. Adv.">
        <title>A tail of two voltages: Proteomic comparison of the three electric organs of the electric eel.</title>
        <authorList>
            <person name="Traeger L.L."/>
            <person name="Sabat G."/>
            <person name="Barrett-Wilt G.A."/>
            <person name="Wells G.B."/>
            <person name="Sussman M.R."/>
        </authorList>
    </citation>
    <scope>NUCLEOTIDE SEQUENCE [LARGE SCALE GENOMIC DNA]</scope>
</reference>
<evidence type="ECO:0000256" key="8">
    <source>
        <dbReference type="ARBA" id="ARBA00023136"/>
    </source>
</evidence>
<name>A0A4W4E166_ELEEL</name>
<keyword evidence="8 9" id="KW-0472">Membrane</keyword>
<accession>A0A4W4E166</accession>
<reference evidence="10" key="4">
    <citation type="submission" date="2025-08" db="UniProtKB">
        <authorList>
            <consortium name="Ensembl"/>
        </authorList>
    </citation>
    <scope>IDENTIFICATION</scope>
</reference>
<gene>
    <name evidence="10" type="primary">tcirg1a</name>
</gene>
<dbReference type="GeneTree" id="ENSGT00950000182881"/>
<comment type="function">
    <text evidence="9">Essential component of the vacuolar proton pump (V-ATPase), a multimeric enzyme that catalyzes the translocation of protons across the membranes. Required for assembly and activity of the V-ATPase.</text>
</comment>
<reference evidence="10" key="3">
    <citation type="submission" date="2020-05" db="EMBL/GenBank/DDBJ databases">
        <title>Electrophorus electricus (electric eel) genome, fEleEle1, primary haplotype.</title>
        <authorList>
            <person name="Myers G."/>
            <person name="Meyer A."/>
            <person name="Fedrigo O."/>
            <person name="Formenti G."/>
            <person name="Rhie A."/>
            <person name="Tracey A."/>
            <person name="Sims Y."/>
            <person name="Jarvis E.D."/>
        </authorList>
    </citation>
    <scope>NUCLEOTIDE SEQUENCE [LARGE SCALE GENOMIC DNA]</scope>
</reference>
<dbReference type="GO" id="GO:0000220">
    <property type="term" value="C:vacuolar proton-transporting V-type ATPase, V0 domain"/>
    <property type="evidence" value="ECO:0007669"/>
    <property type="project" value="InterPro"/>
</dbReference>